<dbReference type="InParanoid" id="A0A671XZ29"/>
<feature type="signal peptide" evidence="2">
    <location>
        <begin position="1"/>
        <end position="16"/>
    </location>
</feature>
<dbReference type="InterPro" id="IPR001304">
    <property type="entry name" value="C-type_lectin-like"/>
</dbReference>
<protein>
    <recommendedName>
        <fullName evidence="3">C-type lectin domain-containing protein</fullName>
    </recommendedName>
</protein>
<dbReference type="InterPro" id="IPR016187">
    <property type="entry name" value="CTDL_fold"/>
</dbReference>
<dbReference type="InterPro" id="IPR050111">
    <property type="entry name" value="C-type_lectin/snaclec_domain"/>
</dbReference>
<keyword evidence="5" id="KW-1185">Reference proteome</keyword>
<feature type="region of interest" description="Disordered" evidence="1">
    <location>
        <begin position="157"/>
        <end position="219"/>
    </location>
</feature>
<feature type="compositionally biased region" description="Acidic residues" evidence="1">
    <location>
        <begin position="160"/>
        <end position="174"/>
    </location>
</feature>
<dbReference type="PROSITE" id="PS50041">
    <property type="entry name" value="C_TYPE_LECTIN_2"/>
    <property type="match status" value="1"/>
</dbReference>
<sequence length="595" mass="66787">MKTLALLLLSLTVALGVPAPPPGVPQNPVLAEGDLRPLLGDVLPVQGHVVVKDPAPQLRLGSQEEKEKLAPAPVDVQQGQQVKVKPEAVEEQKGGVWTEVKVEQEVKEVEVEPQVKAEAEVKVEPEVKEVKVEPQVKAEAEVKVEPEVNAEAEAKVEQEVNVEPEEVAPELEENPDFKLESEEKVEPEVMARLEVNENPEAEIEPDVQKGPEPEDDPMFNEEQGAQEEYQVQMNLEDEPEAEFERHIDMEGRYGMMPEPIMELEPEDDDNVFGEELGDTELSEVENSLRGAFQNEEGHAEERVLGAEPIMELEPLVDDSMFGEEPSDTELDQEERSLRGAFKNEEPAIQTLSEEEGLDEERFLGAEPIMELEPLDEDMFGEEPSNPELAETEKSLKEAFRSGDPAIQSLPEEEGLEADTEFERHIDMEGKNEMVGETTMQLEDEDSMFGDELSNATRGSYCPGVIYEGKCYLFFRGPKKAADAEFFCQDHFPGGHLASITSQHIHLMLMELILDQNGSCTRTWVGGLRYLDTDRFIWLDGSRWNYSDWLMGEPNNTSNKENCLEVLSCGNGKFNDFTCWEPQAFICSYTAKESQM</sequence>
<reference evidence="4" key="3">
    <citation type="submission" date="2025-09" db="UniProtKB">
        <authorList>
            <consortium name="Ensembl"/>
        </authorList>
    </citation>
    <scope>IDENTIFICATION</scope>
</reference>
<dbReference type="OMA" id="QAFICSY"/>
<reference evidence="4" key="1">
    <citation type="submission" date="2021-04" db="EMBL/GenBank/DDBJ databases">
        <authorList>
            <consortium name="Wellcome Sanger Institute Data Sharing"/>
        </authorList>
    </citation>
    <scope>NUCLEOTIDE SEQUENCE [LARGE SCALE GENOMIC DNA]</scope>
</reference>
<dbReference type="Gene3D" id="3.10.100.10">
    <property type="entry name" value="Mannose-Binding Protein A, subunit A"/>
    <property type="match status" value="1"/>
</dbReference>
<evidence type="ECO:0000256" key="2">
    <source>
        <dbReference type="SAM" id="SignalP"/>
    </source>
</evidence>
<feature type="compositionally biased region" description="Acidic residues" evidence="1">
    <location>
        <begin position="321"/>
        <end position="332"/>
    </location>
</feature>
<dbReference type="SMART" id="SM00034">
    <property type="entry name" value="CLECT"/>
    <property type="match status" value="1"/>
</dbReference>
<dbReference type="AlphaFoldDB" id="A0A671XZ29"/>
<evidence type="ECO:0000259" key="3">
    <source>
        <dbReference type="PROSITE" id="PS50041"/>
    </source>
</evidence>
<proteinExistence type="predicted"/>
<evidence type="ECO:0000313" key="4">
    <source>
        <dbReference type="Ensembl" id="ENSSAUP00010054161.1"/>
    </source>
</evidence>
<evidence type="ECO:0000313" key="5">
    <source>
        <dbReference type="Proteomes" id="UP000472265"/>
    </source>
</evidence>
<dbReference type="Proteomes" id="UP000472265">
    <property type="component" value="Chromosome 9"/>
</dbReference>
<feature type="compositionally biased region" description="Basic and acidic residues" evidence="1">
    <location>
        <begin position="333"/>
        <end position="345"/>
    </location>
</feature>
<reference evidence="4" key="2">
    <citation type="submission" date="2025-08" db="UniProtKB">
        <authorList>
            <consortium name="Ensembl"/>
        </authorList>
    </citation>
    <scope>IDENTIFICATION</scope>
</reference>
<name>A0A671XZ29_SPAAU</name>
<dbReference type="GeneTree" id="ENSGT00940000166048"/>
<dbReference type="PANTHER" id="PTHR22803">
    <property type="entry name" value="MANNOSE, PHOSPHOLIPASE, LECTIN RECEPTOR RELATED"/>
    <property type="match status" value="1"/>
</dbReference>
<evidence type="ECO:0000256" key="1">
    <source>
        <dbReference type="SAM" id="MobiDB-lite"/>
    </source>
</evidence>
<dbReference type="SUPFAM" id="SSF56436">
    <property type="entry name" value="C-type lectin-like"/>
    <property type="match status" value="1"/>
</dbReference>
<dbReference type="InterPro" id="IPR016186">
    <property type="entry name" value="C-type_lectin-like/link_sf"/>
</dbReference>
<feature type="domain" description="C-type lectin" evidence="3">
    <location>
        <begin position="466"/>
        <end position="587"/>
    </location>
</feature>
<accession>A0A671XZ29</accession>
<feature type="region of interest" description="Disordered" evidence="1">
    <location>
        <begin position="321"/>
        <end position="347"/>
    </location>
</feature>
<dbReference type="Pfam" id="PF00059">
    <property type="entry name" value="Lectin_C"/>
    <property type="match status" value="1"/>
</dbReference>
<feature type="chain" id="PRO_5025618270" description="C-type lectin domain-containing protein" evidence="2">
    <location>
        <begin position="17"/>
        <end position="595"/>
    </location>
</feature>
<feature type="compositionally biased region" description="Basic and acidic residues" evidence="1">
    <location>
        <begin position="175"/>
        <end position="195"/>
    </location>
</feature>
<dbReference type="Ensembl" id="ENSSAUT00010056921.1">
    <property type="protein sequence ID" value="ENSSAUP00010054161.1"/>
    <property type="gene ID" value="ENSSAUG00010022343.1"/>
</dbReference>
<keyword evidence="2" id="KW-0732">Signal</keyword>
<organism evidence="4 5">
    <name type="scientific">Sparus aurata</name>
    <name type="common">Gilthead sea bream</name>
    <dbReference type="NCBI Taxonomy" id="8175"/>
    <lineage>
        <taxon>Eukaryota</taxon>
        <taxon>Metazoa</taxon>
        <taxon>Chordata</taxon>
        <taxon>Craniata</taxon>
        <taxon>Vertebrata</taxon>
        <taxon>Euteleostomi</taxon>
        <taxon>Actinopterygii</taxon>
        <taxon>Neopterygii</taxon>
        <taxon>Teleostei</taxon>
        <taxon>Neoteleostei</taxon>
        <taxon>Acanthomorphata</taxon>
        <taxon>Eupercaria</taxon>
        <taxon>Spariformes</taxon>
        <taxon>Sparidae</taxon>
        <taxon>Sparus</taxon>
    </lineage>
</organism>